<reference evidence="3 4" key="1">
    <citation type="submission" date="2018-11" db="EMBL/GenBank/DDBJ databases">
        <title>Taxonoimc description of Halomarina strain SPP-AMP-1.</title>
        <authorList>
            <person name="Pal Y."/>
            <person name="Srinivasana K."/>
            <person name="Verma A."/>
            <person name="Kumar P."/>
        </authorList>
    </citation>
    <scope>NUCLEOTIDE SEQUENCE [LARGE SCALE GENOMIC DNA]</scope>
    <source>
        <strain evidence="3 4">SPP-AMP-1</strain>
    </source>
</reference>
<sequence>MHDLTAFQRDVLYVLAGRNEPHGFAIRDELEDYYDKRINTGQLYPSLDRLVEKGLVEKGKRDQRTNAYTLTRRGQREIDARTDWETQQVATLSHDGNDEQRLPEKRHVQHV</sequence>
<feature type="region of interest" description="Disordered" evidence="1">
    <location>
        <begin position="91"/>
        <end position="111"/>
    </location>
</feature>
<dbReference type="InterPro" id="IPR005149">
    <property type="entry name" value="Tscrpt_reg_PadR_N"/>
</dbReference>
<organism evidence="3 4">
    <name type="scientific">Halocatena pleomorpha</name>
    <dbReference type="NCBI Taxonomy" id="1785090"/>
    <lineage>
        <taxon>Archaea</taxon>
        <taxon>Methanobacteriati</taxon>
        <taxon>Methanobacteriota</taxon>
        <taxon>Stenosarchaea group</taxon>
        <taxon>Halobacteria</taxon>
        <taxon>Halobacteriales</taxon>
        <taxon>Natronomonadaceae</taxon>
        <taxon>Halocatena</taxon>
    </lineage>
</organism>
<dbReference type="InterPro" id="IPR036388">
    <property type="entry name" value="WH-like_DNA-bd_sf"/>
</dbReference>
<comment type="caution">
    <text evidence="3">The sequence shown here is derived from an EMBL/GenBank/DDBJ whole genome shotgun (WGS) entry which is preliminary data.</text>
</comment>
<dbReference type="AlphaFoldDB" id="A0A3P3R4V7"/>
<dbReference type="SUPFAM" id="SSF46785">
    <property type="entry name" value="Winged helix' DNA-binding domain"/>
    <property type="match status" value="1"/>
</dbReference>
<dbReference type="RefSeq" id="WP_124956312.1">
    <property type="nucleotide sequence ID" value="NZ_RRCH01000036.1"/>
</dbReference>
<evidence type="ECO:0000313" key="4">
    <source>
        <dbReference type="Proteomes" id="UP000282322"/>
    </source>
</evidence>
<evidence type="ECO:0000259" key="2">
    <source>
        <dbReference type="Pfam" id="PF03551"/>
    </source>
</evidence>
<feature type="domain" description="Transcription regulator PadR N-terminal" evidence="2">
    <location>
        <begin position="11"/>
        <end position="79"/>
    </location>
</feature>
<dbReference type="InterPro" id="IPR036390">
    <property type="entry name" value="WH_DNA-bd_sf"/>
</dbReference>
<dbReference type="OrthoDB" id="190025at2157"/>
<evidence type="ECO:0000256" key="1">
    <source>
        <dbReference type="SAM" id="MobiDB-lite"/>
    </source>
</evidence>
<accession>A0A3P3R4V7</accession>
<proteinExistence type="predicted"/>
<feature type="compositionally biased region" description="Basic and acidic residues" evidence="1">
    <location>
        <begin position="95"/>
        <end position="111"/>
    </location>
</feature>
<evidence type="ECO:0000313" key="3">
    <source>
        <dbReference type="EMBL" id="RRJ28502.1"/>
    </source>
</evidence>
<dbReference type="Pfam" id="PF03551">
    <property type="entry name" value="PadR"/>
    <property type="match status" value="1"/>
</dbReference>
<dbReference type="Proteomes" id="UP000282322">
    <property type="component" value="Unassembled WGS sequence"/>
</dbReference>
<name>A0A3P3R4V7_9EURY</name>
<dbReference type="EMBL" id="RRCH01000036">
    <property type="protein sequence ID" value="RRJ28502.1"/>
    <property type="molecule type" value="Genomic_DNA"/>
</dbReference>
<dbReference type="Gene3D" id="1.10.10.10">
    <property type="entry name" value="Winged helix-like DNA-binding domain superfamily/Winged helix DNA-binding domain"/>
    <property type="match status" value="1"/>
</dbReference>
<protein>
    <submittedName>
        <fullName evidence="3">PadR family transcriptional regulator</fullName>
    </submittedName>
</protein>
<gene>
    <name evidence="3" type="ORF">EIK79_15515</name>
</gene>
<keyword evidence="4" id="KW-1185">Reference proteome</keyword>